<accession>A0A0N1KQ61</accession>
<dbReference type="InterPro" id="IPR030999">
    <property type="entry name" value="Thiosulf_SoxX"/>
</dbReference>
<proteinExistence type="predicted"/>
<sequence length="187" mass="20494">MTKKASILLVSVVILGLGLTQVSPFRARFEAALHAGGHEFAKVMLSQDKGQALCSQYRDKLPPDLIPTFLAEQKALIKYPANGKLMGDWKNGEKVFTDPKRGNCYACHAGVASEVAHGTMGPSLTNYGQRGTSEAVVRYTYEKIFNAWAFVPCSLMYRGGVHGLFTPEETADLVAFLLDPESPINRR</sequence>
<evidence type="ECO:0000259" key="5">
    <source>
        <dbReference type="PROSITE" id="PS51007"/>
    </source>
</evidence>
<dbReference type="NCBIfam" id="TIGR04485">
    <property type="entry name" value="thiosulf_SoxX"/>
    <property type="match status" value="1"/>
</dbReference>
<dbReference type="GO" id="GO:0020037">
    <property type="term" value="F:heme binding"/>
    <property type="evidence" value="ECO:0007669"/>
    <property type="project" value="InterPro"/>
</dbReference>
<dbReference type="PROSITE" id="PS51007">
    <property type="entry name" value="CYTC"/>
    <property type="match status" value="1"/>
</dbReference>
<reference evidence="6 7" key="1">
    <citation type="submission" date="2015-09" db="EMBL/GenBank/DDBJ databases">
        <title>Draft genome sequence of Thermus scotoductus strain K1 isolated from a geothermal spring in Nagorno-Karabakh, Armenia.</title>
        <authorList>
            <person name="Saghatelyan A."/>
            <person name="Poghosyan L."/>
            <person name="Panosyan H."/>
            <person name="Birkeland N.-K."/>
        </authorList>
    </citation>
    <scope>NUCLEOTIDE SEQUENCE [LARGE SCALE GENOMIC DNA]</scope>
    <source>
        <strain evidence="6 7">K1</strain>
    </source>
</reference>
<feature type="domain" description="Cytochrome c" evidence="5">
    <location>
        <begin position="87"/>
        <end position="181"/>
    </location>
</feature>
<keyword evidence="2 4" id="KW-0479">Metal-binding</keyword>
<comment type="caution">
    <text evidence="6">The sequence shown here is derived from an EMBL/GenBank/DDBJ whole genome shotgun (WGS) entry which is preliminary data.</text>
</comment>
<evidence type="ECO:0000313" key="7">
    <source>
        <dbReference type="Proteomes" id="UP000053099"/>
    </source>
</evidence>
<dbReference type="Pfam" id="PF00034">
    <property type="entry name" value="Cytochrom_C"/>
    <property type="match status" value="1"/>
</dbReference>
<name>A0A0N1KQ61_THESC</name>
<dbReference type="InterPro" id="IPR016823">
    <property type="entry name" value="Thiosulf_SoxX_II"/>
</dbReference>
<dbReference type="InterPro" id="IPR009056">
    <property type="entry name" value="Cyt_c-like_dom"/>
</dbReference>
<dbReference type="SUPFAM" id="SSF46626">
    <property type="entry name" value="Cytochrome c"/>
    <property type="match status" value="1"/>
</dbReference>
<gene>
    <name evidence="6" type="ORF">AN926_08245</name>
</gene>
<keyword evidence="3 4" id="KW-0408">Iron</keyword>
<dbReference type="GO" id="GO:0046872">
    <property type="term" value="F:metal ion binding"/>
    <property type="evidence" value="ECO:0007669"/>
    <property type="project" value="UniProtKB-KW"/>
</dbReference>
<dbReference type="AlphaFoldDB" id="A0A0N1KQ61"/>
<evidence type="ECO:0000256" key="3">
    <source>
        <dbReference type="ARBA" id="ARBA00023004"/>
    </source>
</evidence>
<keyword evidence="1 4" id="KW-0349">Heme</keyword>
<dbReference type="GO" id="GO:0009055">
    <property type="term" value="F:electron transfer activity"/>
    <property type="evidence" value="ECO:0007669"/>
    <property type="project" value="InterPro"/>
</dbReference>
<organism evidence="6 7">
    <name type="scientific">Thermus scotoductus</name>
    <dbReference type="NCBI Taxonomy" id="37636"/>
    <lineage>
        <taxon>Bacteria</taxon>
        <taxon>Thermotogati</taxon>
        <taxon>Deinococcota</taxon>
        <taxon>Deinococci</taxon>
        <taxon>Thermales</taxon>
        <taxon>Thermaceae</taxon>
        <taxon>Thermus</taxon>
    </lineage>
</organism>
<dbReference type="PATRIC" id="fig|37636.3.peg.830"/>
<evidence type="ECO:0000256" key="2">
    <source>
        <dbReference type="ARBA" id="ARBA00022723"/>
    </source>
</evidence>
<dbReference type="InterPro" id="IPR036909">
    <property type="entry name" value="Cyt_c-like_dom_sf"/>
</dbReference>
<dbReference type="Gene3D" id="1.10.760.10">
    <property type="entry name" value="Cytochrome c-like domain"/>
    <property type="match status" value="1"/>
</dbReference>
<dbReference type="EMBL" id="LJJR01000023">
    <property type="protein sequence ID" value="KPD29123.1"/>
    <property type="molecule type" value="Genomic_DNA"/>
</dbReference>
<dbReference type="Proteomes" id="UP000053099">
    <property type="component" value="Unassembled WGS sequence"/>
</dbReference>
<evidence type="ECO:0000313" key="6">
    <source>
        <dbReference type="EMBL" id="KPD29123.1"/>
    </source>
</evidence>
<evidence type="ECO:0000256" key="1">
    <source>
        <dbReference type="ARBA" id="ARBA00022617"/>
    </source>
</evidence>
<protein>
    <submittedName>
        <fullName evidence="6">Sulfur oxidation c-type cytochrome SoxX</fullName>
    </submittedName>
</protein>
<evidence type="ECO:0000256" key="4">
    <source>
        <dbReference type="PROSITE-ProRule" id="PRU00433"/>
    </source>
</evidence>
<dbReference type="PIRSF" id="PIRSF024608">
    <property type="entry name" value="UCP024608"/>
    <property type="match status" value="1"/>
</dbReference>